<dbReference type="PROSITE" id="PS50850">
    <property type="entry name" value="MFS"/>
    <property type="match status" value="1"/>
</dbReference>
<feature type="domain" description="Major facilitator superfamily (MFS) profile" evidence="8">
    <location>
        <begin position="58"/>
        <end position="471"/>
    </location>
</feature>
<feature type="region of interest" description="Disordered" evidence="6">
    <location>
        <begin position="1"/>
        <end position="27"/>
    </location>
</feature>
<keyword evidence="2" id="KW-0813">Transport</keyword>
<name>A0AA38HDR0_9TREE</name>
<evidence type="ECO:0000256" key="3">
    <source>
        <dbReference type="ARBA" id="ARBA00022692"/>
    </source>
</evidence>
<organism evidence="9 10">
    <name type="scientific">Dioszegia hungarica</name>
    <dbReference type="NCBI Taxonomy" id="4972"/>
    <lineage>
        <taxon>Eukaryota</taxon>
        <taxon>Fungi</taxon>
        <taxon>Dikarya</taxon>
        <taxon>Basidiomycota</taxon>
        <taxon>Agaricomycotina</taxon>
        <taxon>Tremellomycetes</taxon>
        <taxon>Tremellales</taxon>
        <taxon>Bulleribasidiaceae</taxon>
        <taxon>Dioszegia</taxon>
    </lineage>
</organism>
<dbReference type="GO" id="GO:0022857">
    <property type="term" value="F:transmembrane transporter activity"/>
    <property type="evidence" value="ECO:0007669"/>
    <property type="project" value="InterPro"/>
</dbReference>
<evidence type="ECO:0000313" key="9">
    <source>
        <dbReference type="EMBL" id="KAI9639287.1"/>
    </source>
</evidence>
<dbReference type="EMBL" id="JAKWFO010000001">
    <property type="protein sequence ID" value="KAI9639287.1"/>
    <property type="molecule type" value="Genomic_DNA"/>
</dbReference>
<feature type="transmembrane region" description="Helical" evidence="7">
    <location>
        <begin position="352"/>
        <end position="373"/>
    </location>
</feature>
<sequence length="489" mass="54158">MDPKHDDHTMDKAEHSHMEHGHDRHGEQHLDANSVEAAMHGHDKKWETRTIRKIDVRLLIILGLCYAVSLIDRTNISVARVSGMQVSLNLGINERYSIISLLFFVPYIIFELPSNIILRKVGARNWLSFIVFGFGVVMIGMAFCKEWWHLAICRVLLGLLESGFFPGCVYLVSSWYTRYETNSRMAVFYLTSMVISGFSNIIGYGMGLLNGRAGLIAWQWIFLLFGVITVALSILAAIFIVDFPEKSTFLAEDQKAWAIARIERDRGDSVPDKLTLRAFARALSDPKIFGFSYLFMTATTGSYAFAFFLPVILAGQGYSTQLSLLLSAPPYVFAAFYTFGLAVLSDKTRMRAPFIACSNIVCIVGLSITAYAGTIGVRYFGAFLTIAGAQSNVPAVLAYSQNNVRMSSKRAVSSAMVIGFGGVGGIIASTVYREADTPRYIPGLWTTIGLNLGSLGVLALLTLIFKKQNKRAERGEIEIENQPGFLYTI</sequence>
<feature type="transmembrane region" description="Helical" evidence="7">
    <location>
        <begin position="218"/>
        <end position="241"/>
    </location>
</feature>
<dbReference type="InterPro" id="IPR036259">
    <property type="entry name" value="MFS_trans_sf"/>
</dbReference>
<reference evidence="9" key="1">
    <citation type="journal article" date="2022" name="G3 (Bethesda)">
        <title>High quality genome of the basidiomycete yeast Dioszegia hungarica PDD-24b-2 isolated from cloud water.</title>
        <authorList>
            <person name="Jarrige D."/>
            <person name="Haridas S."/>
            <person name="Bleykasten-Grosshans C."/>
            <person name="Joly M."/>
            <person name="Nadalig T."/>
            <person name="Sancelme M."/>
            <person name="Vuilleumier S."/>
            <person name="Grigoriev I.V."/>
            <person name="Amato P."/>
            <person name="Bringel F."/>
        </authorList>
    </citation>
    <scope>NUCLEOTIDE SEQUENCE</scope>
    <source>
        <strain evidence="9">PDD-24b-2</strain>
    </source>
</reference>
<dbReference type="GeneID" id="77727018"/>
<evidence type="ECO:0000259" key="8">
    <source>
        <dbReference type="PROSITE" id="PS50850"/>
    </source>
</evidence>
<evidence type="ECO:0000256" key="6">
    <source>
        <dbReference type="SAM" id="MobiDB-lite"/>
    </source>
</evidence>
<dbReference type="Gene3D" id="1.20.1250.20">
    <property type="entry name" value="MFS general substrate transporter like domains"/>
    <property type="match status" value="2"/>
</dbReference>
<dbReference type="FunFam" id="1.20.1250.20:FF:000018">
    <property type="entry name" value="MFS transporter permease"/>
    <property type="match status" value="1"/>
</dbReference>
<dbReference type="SUPFAM" id="SSF103473">
    <property type="entry name" value="MFS general substrate transporter"/>
    <property type="match status" value="1"/>
</dbReference>
<dbReference type="AlphaFoldDB" id="A0AA38HDR0"/>
<evidence type="ECO:0000313" key="10">
    <source>
        <dbReference type="Proteomes" id="UP001164286"/>
    </source>
</evidence>
<accession>A0AA38HDR0</accession>
<feature type="transmembrane region" description="Helical" evidence="7">
    <location>
        <begin position="149"/>
        <end position="173"/>
    </location>
</feature>
<feature type="transmembrane region" description="Helical" evidence="7">
    <location>
        <begin position="379"/>
        <end position="399"/>
    </location>
</feature>
<feature type="transmembrane region" description="Helical" evidence="7">
    <location>
        <begin position="125"/>
        <end position="143"/>
    </location>
</feature>
<evidence type="ECO:0000256" key="5">
    <source>
        <dbReference type="ARBA" id="ARBA00023136"/>
    </source>
</evidence>
<feature type="transmembrane region" description="Helical" evidence="7">
    <location>
        <begin position="324"/>
        <end position="345"/>
    </location>
</feature>
<feature type="transmembrane region" description="Helical" evidence="7">
    <location>
        <begin position="291"/>
        <end position="312"/>
    </location>
</feature>
<dbReference type="Proteomes" id="UP001164286">
    <property type="component" value="Unassembled WGS sequence"/>
</dbReference>
<feature type="transmembrane region" description="Helical" evidence="7">
    <location>
        <begin position="96"/>
        <end position="118"/>
    </location>
</feature>
<feature type="transmembrane region" description="Helical" evidence="7">
    <location>
        <begin position="444"/>
        <end position="465"/>
    </location>
</feature>
<dbReference type="InterPro" id="IPR011701">
    <property type="entry name" value="MFS"/>
</dbReference>
<keyword evidence="10" id="KW-1185">Reference proteome</keyword>
<keyword evidence="4 7" id="KW-1133">Transmembrane helix</keyword>
<comment type="subcellular location">
    <subcellularLocation>
        <location evidence="1">Membrane</location>
        <topology evidence="1">Multi-pass membrane protein</topology>
    </subcellularLocation>
</comment>
<dbReference type="RefSeq" id="XP_052949064.1">
    <property type="nucleotide sequence ID" value="XM_053087813.1"/>
</dbReference>
<dbReference type="GO" id="GO:0016020">
    <property type="term" value="C:membrane"/>
    <property type="evidence" value="ECO:0007669"/>
    <property type="project" value="UniProtKB-SubCell"/>
</dbReference>
<dbReference type="PANTHER" id="PTHR43791">
    <property type="entry name" value="PERMEASE-RELATED"/>
    <property type="match status" value="1"/>
</dbReference>
<protein>
    <submittedName>
        <fullName evidence="9">Major facilitator superfamily domain-containing protein</fullName>
    </submittedName>
</protein>
<proteinExistence type="predicted"/>
<dbReference type="FunFam" id="1.20.1250.20:FF:000013">
    <property type="entry name" value="MFS general substrate transporter"/>
    <property type="match status" value="1"/>
</dbReference>
<gene>
    <name evidence="9" type="ORF">MKK02DRAFT_29384</name>
</gene>
<dbReference type="Pfam" id="PF07690">
    <property type="entry name" value="MFS_1"/>
    <property type="match status" value="1"/>
</dbReference>
<keyword evidence="5 7" id="KW-0472">Membrane</keyword>
<dbReference type="PANTHER" id="PTHR43791:SF3">
    <property type="entry name" value="MAJOR FACILITATOR SUPERFAMILY (MFS) PROFILE DOMAIN-CONTAINING PROTEIN"/>
    <property type="match status" value="1"/>
</dbReference>
<evidence type="ECO:0000256" key="2">
    <source>
        <dbReference type="ARBA" id="ARBA00022448"/>
    </source>
</evidence>
<evidence type="ECO:0000256" key="4">
    <source>
        <dbReference type="ARBA" id="ARBA00022989"/>
    </source>
</evidence>
<feature type="transmembrane region" description="Helical" evidence="7">
    <location>
        <begin position="411"/>
        <end position="432"/>
    </location>
</feature>
<feature type="transmembrane region" description="Helical" evidence="7">
    <location>
        <begin position="54"/>
        <end position="76"/>
    </location>
</feature>
<keyword evidence="3 7" id="KW-0812">Transmembrane</keyword>
<comment type="caution">
    <text evidence="9">The sequence shown here is derived from an EMBL/GenBank/DDBJ whole genome shotgun (WGS) entry which is preliminary data.</text>
</comment>
<evidence type="ECO:0000256" key="7">
    <source>
        <dbReference type="SAM" id="Phobius"/>
    </source>
</evidence>
<evidence type="ECO:0000256" key="1">
    <source>
        <dbReference type="ARBA" id="ARBA00004141"/>
    </source>
</evidence>
<dbReference type="InterPro" id="IPR020846">
    <property type="entry name" value="MFS_dom"/>
</dbReference>
<feature type="transmembrane region" description="Helical" evidence="7">
    <location>
        <begin position="185"/>
        <end position="206"/>
    </location>
</feature>